<dbReference type="Proteomes" id="UP000244855">
    <property type="component" value="Unassembled WGS sequence"/>
</dbReference>
<gene>
    <name evidence="2" type="ORF">DM02DRAFT_662849</name>
</gene>
<protein>
    <submittedName>
        <fullName evidence="2">Uncharacterized protein</fullName>
    </submittedName>
</protein>
<keyword evidence="3" id="KW-1185">Reference proteome</keyword>
<evidence type="ECO:0000313" key="3">
    <source>
        <dbReference type="Proteomes" id="UP000244855"/>
    </source>
</evidence>
<reference evidence="2 3" key="1">
    <citation type="journal article" date="2018" name="Sci. Rep.">
        <title>Comparative genomics provides insights into the lifestyle and reveals functional heterogeneity of dark septate endophytic fungi.</title>
        <authorList>
            <person name="Knapp D.G."/>
            <person name="Nemeth J.B."/>
            <person name="Barry K."/>
            <person name="Hainaut M."/>
            <person name="Henrissat B."/>
            <person name="Johnson J."/>
            <person name="Kuo A."/>
            <person name="Lim J.H.P."/>
            <person name="Lipzen A."/>
            <person name="Nolan M."/>
            <person name="Ohm R.A."/>
            <person name="Tamas L."/>
            <person name="Grigoriev I.V."/>
            <person name="Spatafora J.W."/>
            <person name="Nagy L.G."/>
            <person name="Kovacs G.M."/>
        </authorList>
    </citation>
    <scope>NUCLEOTIDE SEQUENCE [LARGE SCALE GENOMIC DNA]</scope>
    <source>
        <strain evidence="2 3">DSE2036</strain>
    </source>
</reference>
<accession>A0A2V1D4W2</accession>
<name>A0A2V1D4W2_9PLEO</name>
<evidence type="ECO:0000256" key="1">
    <source>
        <dbReference type="SAM" id="MobiDB-lite"/>
    </source>
</evidence>
<dbReference type="AlphaFoldDB" id="A0A2V1D4W2"/>
<dbReference type="EMBL" id="KZ805671">
    <property type="protein sequence ID" value="PVH92533.1"/>
    <property type="molecule type" value="Genomic_DNA"/>
</dbReference>
<sequence length="177" mass="19772">MENTSTALKLAIPRLEKDKFPRKNQRQSRTQRACNNLTGIARAIEKNNDLIDLLKNLSTHVDDVGKRMIDEQLASLRENDHIPVSATELEAETLDASAKQSRKRTLSHESNQAHSPSKPDASESVNDYASSMNLSPDSSSCFLLPVQYPTQEMGTVRMQNLVQFKRNNNSKALAIPP</sequence>
<evidence type="ECO:0000313" key="2">
    <source>
        <dbReference type="EMBL" id="PVH92533.1"/>
    </source>
</evidence>
<proteinExistence type="predicted"/>
<organism evidence="2 3">
    <name type="scientific">Periconia macrospinosa</name>
    <dbReference type="NCBI Taxonomy" id="97972"/>
    <lineage>
        <taxon>Eukaryota</taxon>
        <taxon>Fungi</taxon>
        <taxon>Dikarya</taxon>
        <taxon>Ascomycota</taxon>
        <taxon>Pezizomycotina</taxon>
        <taxon>Dothideomycetes</taxon>
        <taxon>Pleosporomycetidae</taxon>
        <taxon>Pleosporales</taxon>
        <taxon>Massarineae</taxon>
        <taxon>Periconiaceae</taxon>
        <taxon>Periconia</taxon>
    </lineage>
</organism>
<feature type="region of interest" description="Disordered" evidence="1">
    <location>
        <begin position="96"/>
        <end position="132"/>
    </location>
</feature>
<feature type="compositionally biased region" description="Polar residues" evidence="1">
    <location>
        <begin position="123"/>
        <end position="132"/>
    </location>
</feature>